<dbReference type="Proteomes" id="UP000772434">
    <property type="component" value="Unassembled WGS sequence"/>
</dbReference>
<reference evidence="2" key="1">
    <citation type="submission" date="2020-11" db="EMBL/GenBank/DDBJ databases">
        <authorList>
            <consortium name="DOE Joint Genome Institute"/>
            <person name="Ahrendt S."/>
            <person name="Riley R."/>
            <person name="Andreopoulos W."/>
            <person name="Labutti K."/>
            <person name="Pangilinan J."/>
            <person name="Ruiz-Duenas F.J."/>
            <person name="Barrasa J.M."/>
            <person name="Sanchez-Garcia M."/>
            <person name="Camarero S."/>
            <person name="Miyauchi S."/>
            <person name="Serrano A."/>
            <person name="Linde D."/>
            <person name="Babiker R."/>
            <person name="Drula E."/>
            <person name="Ayuso-Fernandez I."/>
            <person name="Pacheco R."/>
            <person name="Padilla G."/>
            <person name="Ferreira P."/>
            <person name="Barriuso J."/>
            <person name="Kellner H."/>
            <person name="Castanera R."/>
            <person name="Alfaro M."/>
            <person name="Ramirez L."/>
            <person name="Pisabarro A.G."/>
            <person name="Kuo A."/>
            <person name="Tritt A."/>
            <person name="Lipzen A."/>
            <person name="He G."/>
            <person name="Yan M."/>
            <person name="Ng V."/>
            <person name="Cullen D."/>
            <person name="Martin F."/>
            <person name="Rosso M.-N."/>
            <person name="Henrissat B."/>
            <person name="Hibbett D."/>
            <person name="Martinez A.T."/>
            <person name="Grigoriev I.V."/>
        </authorList>
    </citation>
    <scope>NUCLEOTIDE SEQUENCE</scope>
    <source>
        <strain evidence="2">AH 40177</strain>
    </source>
</reference>
<evidence type="ECO:0000313" key="3">
    <source>
        <dbReference type="Proteomes" id="UP000772434"/>
    </source>
</evidence>
<dbReference type="AlphaFoldDB" id="A0A9P5U1U4"/>
<gene>
    <name evidence="2" type="ORF">BDP27DRAFT_309510</name>
</gene>
<sequence length="281" mass="31593">MYKQSSEYTTMPKDTTKPTTICPYGKITAKKDESTPPCVVFTYKTRPVAFPKSLLESYAETTKLVREVFELNDDGVKVVFETLDLPECNDGVRIEVPPVTWTHVLPGITRISVETREVHRYALTVPPIPSSNITSSRPRQGLVPVPRPYSPEDPPRMARAREVHRDASTVPPIPSSTITTSRPRQGLVPVPPEDPPRMTLPQMSSVKSAYIGLFMAYESKTVPFEVRANADLDKCLANVFTSSFPMLNRQDFRFSCGGYRIHRDHTPRALRIKDGDIVNVF</sequence>
<protein>
    <submittedName>
        <fullName evidence="2">Uncharacterized protein</fullName>
    </submittedName>
</protein>
<comment type="caution">
    <text evidence="2">The sequence shown here is derived from an EMBL/GenBank/DDBJ whole genome shotgun (WGS) entry which is preliminary data.</text>
</comment>
<organism evidence="2 3">
    <name type="scientific">Rhodocollybia butyracea</name>
    <dbReference type="NCBI Taxonomy" id="206335"/>
    <lineage>
        <taxon>Eukaryota</taxon>
        <taxon>Fungi</taxon>
        <taxon>Dikarya</taxon>
        <taxon>Basidiomycota</taxon>
        <taxon>Agaricomycotina</taxon>
        <taxon>Agaricomycetes</taxon>
        <taxon>Agaricomycetidae</taxon>
        <taxon>Agaricales</taxon>
        <taxon>Marasmiineae</taxon>
        <taxon>Omphalotaceae</taxon>
        <taxon>Rhodocollybia</taxon>
    </lineage>
</organism>
<keyword evidence="3" id="KW-1185">Reference proteome</keyword>
<proteinExistence type="predicted"/>
<evidence type="ECO:0000256" key="1">
    <source>
        <dbReference type="SAM" id="MobiDB-lite"/>
    </source>
</evidence>
<dbReference type="CDD" id="cd01763">
    <property type="entry name" value="Ubl_SUMO_like"/>
    <property type="match status" value="1"/>
</dbReference>
<dbReference type="EMBL" id="JADNRY010000186">
    <property type="protein sequence ID" value="KAF9061953.1"/>
    <property type="molecule type" value="Genomic_DNA"/>
</dbReference>
<feature type="compositionally biased region" description="Low complexity" evidence="1">
    <location>
        <begin position="175"/>
        <end position="184"/>
    </location>
</feature>
<evidence type="ECO:0000313" key="2">
    <source>
        <dbReference type="EMBL" id="KAF9061953.1"/>
    </source>
</evidence>
<dbReference type="Gene3D" id="3.10.20.90">
    <property type="entry name" value="Phosphatidylinositol 3-kinase Catalytic Subunit, Chain A, domain 1"/>
    <property type="match status" value="1"/>
</dbReference>
<accession>A0A9P5U1U4</accession>
<feature type="compositionally biased region" description="Basic and acidic residues" evidence="1">
    <location>
        <begin position="153"/>
        <end position="167"/>
    </location>
</feature>
<name>A0A9P5U1U4_9AGAR</name>
<feature type="region of interest" description="Disordered" evidence="1">
    <location>
        <begin position="131"/>
        <end position="197"/>
    </location>
</feature>